<feature type="region of interest" description="Disordered" evidence="1">
    <location>
        <begin position="1"/>
        <end position="134"/>
    </location>
</feature>
<feature type="compositionally biased region" description="Low complexity" evidence="1">
    <location>
        <begin position="112"/>
        <end position="123"/>
    </location>
</feature>
<comment type="caution">
    <text evidence="2">The sequence shown here is derived from an EMBL/GenBank/DDBJ whole genome shotgun (WGS) entry which is preliminary data.</text>
</comment>
<gene>
    <name evidence="2" type="ORF">CYMTET_21016</name>
</gene>
<proteinExistence type="predicted"/>
<sequence length="134" mass="13769">GRQGAGRRWKTDADVVAAGVGGGQCGWGGRRPEGTERQVLAESRQRQKRKAEAEAEAESVRVEESARSANLGISGDGGRQGVEVEAEGGEAVAEGREQREGKTGPERWGSTEVGIGQGAAAEVEGGGGRGRRGG</sequence>
<feature type="non-terminal residue" evidence="2">
    <location>
        <position position="1"/>
    </location>
</feature>
<evidence type="ECO:0000313" key="2">
    <source>
        <dbReference type="EMBL" id="KAK3270591.1"/>
    </source>
</evidence>
<feature type="compositionally biased region" description="Gly residues" evidence="1">
    <location>
        <begin position="19"/>
        <end position="29"/>
    </location>
</feature>
<feature type="compositionally biased region" description="Basic and acidic residues" evidence="1">
    <location>
        <begin position="93"/>
        <end position="105"/>
    </location>
</feature>
<accession>A0AAE0G461</accession>
<feature type="compositionally biased region" description="Basic and acidic residues" evidence="1">
    <location>
        <begin position="50"/>
        <end position="66"/>
    </location>
</feature>
<dbReference type="EMBL" id="LGRX02010299">
    <property type="protein sequence ID" value="KAK3270591.1"/>
    <property type="molecule type" value="Genomic_DNA"/>
</dbReference>
<keyword evidence="3" id="KW-1185">Reference proteome</keyword>
<evidence type="ECO:0000256" key="1">
    <source>
        <dbReference type="SAM" id="MobiDB-lite"/>
    </source>
</evidence>
<evidence type="ECO:0000313" key="3">
    <source>
        <dbReference type="Proteomes" id="UP001190700"/>
    </source>
</evidence>
<protein>
    <submittedName>
        <fullName evidence="2">Uncharacterized protein</fullName>
    </submittedName>
</protein>
<dbReference type="Proteomes" id="UP001190700">
    <property type="component" value="Unassembled WGS sequence"/>
</dbReference>
<name>A0AAE0G461_9CHLO</name>
<dbReference type="AlphaFoldDB" id="A0AAE0G461"/>
<reference evidence="2 3" key="1">
    <citation type="journal article" date="2015" name="Genome Biol. Evol.">
        <title>Comparative Genomics of a Bacterivorous Green Alga Reveals Evolutionary Causalities and Consequences of Phago-Mixotrophic Mode of Nutrition.</title>
        <authorList>
            <person name="Burns J.A."/>
            <person name="Paasch A."/>
            <person name="Narechania A."/>
            <person name="Kim E."/>
        </authorList>
    </citation>
    <scope>NUCLEOTIDE SEQUENCE [LARGE SCALE GENOMIC DNA]</scope>
    <source>
        <strain evidence="2 3">PLY_AMNH</strain>
    </source>
</reference>
<organism evidence="2 3">
    <name type="scientific">Cymbomonas tetramitiformis</name>
    <dbReference type="NCBI Taxonomy" id="36881"/>
    <lineage>
        <taxon>Eukaryota</taxon>
        <taxon>Viridiplantae</taxon>
        <taxon>Chlorophyta</taxon>
        <taxon>Pyramimonadophyceae</taxon>
        <taxon>Pyramimonadales</taxon>
        <taxon>Pyramimonadaceae</taxon>
        <taxon>Cymbomonas</taxon>
    </lineage>
</organism>